<keyword evidence="4" id="KW-0997">Cell inner membrane</keyword>
<proteinExistence type="inferred from homology"/>
<dbReference type="FunFam" id="1.20.81.30:FF:000001">
    <property type="entry name" value="Type II secretion system protein F"/>
    <property type="match status" value="1"/>
</dbReference>
<feature type="domain" description="Type II secretion system protein GspF" evidence="9">
    <location>
        <begin position="63"/>
        <end position="183"/>
    </location>
</feature>
<dbReference type="PANTHER" id="PTHR30012:SF0">
    <property type="entry name" value="TYPE II SECRETION SYSTEM PROTEIN F-RELATED"/>
    <property type="match status" value="1"/>
</dbReference>
<evidence type="ECO:0000313" key="10">
    <source>
        <dbReference type="EMBL" id="RDY24443.1"/>
    </source>
</evidence>
<reference evidence="10 11" key="1">
    <citation type="journal article" date="2017" name="Genome Announc.">
        <title>Draft Genome Sequence of Romboutsia maritimum sp. nov. Strain CCRI-22766(T), Isolated from Coastal Estuarine Mud.</title>
        <authorList>
            <person name="Maheux A.F."/>
            <person name="Boudreau D.K."/>
            <person name="Berube E."/>
            <person name="Boissinot M."/>
            <person name="Raymond F."/>
            <person name="Brodeur S."/>
            <person name="Corbeil J."/>
            <person name="Brightwell G."/>
            <person name="Broda D."/>
            <person name="Omar R.F."/>
            <person name="Bergeron M.G."/>
        </authorList>
    </citation>
    <scope>NUCLEOTIDE SEQUENCE [LARGE SCALE GENOMIC DNA]</scope>
    <source>
        <strain evidence="10 11">CCRI-22766</strain>
    </source>
</reference>
<sequence length="394" mass="45020">MKSYKCVVYDTYNIRKVIKFNLESKNDIVEYANNNNLKIVSIKENQIIKKGNKLKDKEIKILCKEMSILLRSGCEFTKLLYILKKQSKRKISNLLSNISSYIQIGNSITESFQRTNIFSKFFMSIIKVGEVSGNLDKVMDNLSYYYSKEHTLKSKIKTILIYPIILIIISIISMLFVLTSIIPSFQTIFTNNNISPPLFTKILINISIFLKNNLRYVIISILMLNIFIFYTLKTNKKLTYLVNKLKIKVPFIKDITQLVTTTRFARTLSILTSSGIQIIDAINISAGVIDNNFIYERIMKASDSIKKGHKIGESLNLANVFPELFISMINIGEESGRLEESLNTINEFYENELDIKIQQSMKLVEPVITIIIGVIIGACIIAMVMPMFDAVMAV</sequence>
<keyword evidence="3" id="KW-1003">Cell membrane</keyword>
<evidence type="ECO:0000256" key="7">
    <source>
        <dbReference type="ARBA" id="ARBA00023136"/>
    </source>
</evidence>
<comment type="similarity">
    <text evidence="2">Belongs to the GSP F family.</text>
</comment>
<gene>
    <name evidence="10" type="ORF">CHF27_003550</name>
</gene>
<evidence type="ECO:0000313" key="11">
    <source>
        <dbReference type="Proteomes" id="UP000243494"/>
    </source>
</evidence>
<organism evidence="10 11">
    <name type="scientific">Romboutsia maritimum</name>
    <dbReference type="NCBI Taxonomy" id="2020948"/>
    <lineage>
        <taxon>Bacteria</taxon>
        <taxon>Bacillati</taxon>
        <taxon>Bacillota</taxon>
        <taxon>Clostridia</taxon>
        <taxon>Peptostreptococcales</taxon>
        <taxon>Peptostreptococcaceae</taxon>
        <taxon>Romboutsia</taxon>
    </lineage>
</organism>
<keyword evidence="7 8" id="KW-0472">Membrane</keyword>
<keyword evidence="5 8" id="KW-0812">Transmembrane</keyword>
<comment type="subcellular location">
    <subcellularLocation>
        <location evidence="1">Cell inner membrane</location>
        <topology evidence="1">Multi-pass membrane protein</topology>
    </subcellularLocation>
</comment>
<dbReference type="GO" id="GO:0005886">
    <property type="term" value="C:plasma membrane"/>
    <property type="evidence" value="ECO:0007669"/>
    <property type="project" value="UniProtKB-SubCell"/>
</dbReference>
<evidence type="ECO:0000259" key="9">
    <source>
        <dbReference type="Pfam" id="PF00482"/>
    </source>
</evidence>
<feature type="transmembrane region" description="Helical" evidence="8">
    <location>
        <begin position="367"/>
        <end position="388"/>
    </location>
</feature>
<dbReference type="PANTHER" id="PTHR30012">
    <property type="entry name" value="GENERAL SECRETION PATHWAY PROTEIN"/>
    <property type="match status" value="1"/>
</dbReference>
<dbReference type="Gene3D" id="1.20.81.30">
    <property type="entry name" value="Type II secretion system (T2SS), domain F"/>
    <property type="match status" value="2"/>
</dbReference>
<dbReference type="InterPro" id="IPR003004">
    <property type="entry name" value="GspF/PilC"/>
</dbReference>
<keyword evidence="6 8" id="KW-1133">Transmembrane helix</keyword>
<evidence type="ECO:0000256" key="1">
    <source>
        <dbReference type="ARBA" id="ARBA00004429"/>
    </source>
</evidence>
<feature type="transmembrane region" description="Helical" evidence="8">
    <location>
        <begin position="159"/>
        <end position="182"/>
    </location>
</feature>
<dbReference type="OrthoDB" id="9805682at2"/>
<protein>
    <submittedName>
        <fullName evidence="10">Type II secretion system F family protein</fullName>
    </submittedName>
</protein>
<comment type="caution">
    <text evidence="10">The sequence shown here is derived from an EMBL/GenBank/DDBJ whole genome shotgun (WGS) entry which is preliminary data.</text>
</comment>
<evidence type="ECO:0000256" key="8">
    <source>
        <dbReference type="SAM" id="Phobius"/>
    </source>
</evidence>
<dbReference type="AlphaFoldDB" id="A0A371IVC9"/>
<dbReference type="Pfam" id="PF00482">
    <property type="entry name" value="T2SSF"/>
    <property type="match status" value="2"/>
</dbReference>
<keyword evidence="11" id="KW-1185">Reference proteome</keyword>
<dbReference type="EMBL" id="NOJZ02000003">
    <property type="protein sequence ID" value="RDY24443.1"/>
    <property type="molecule type" value="Genomic_DNA"/>
</dbReference>
<evidence type="ECO:0000256" key="6">
    <source>
        <dbReference type="ARBA" id="ARBA00022989"/>
    </source>
</evidence>
<name>A0A371IVC9_9FIRM</name>
<dbReference type="InterPro" id="IPR042094">
    <property type="entry name" value="T2SS_GspF_sf"/>
</dbReference>
<accession>A0A371IVC9</accession>
<evidence type="ECO:0000256" key="4">
    <source>
        <dbReference type="ARBA" id="ARBA00022519"/>
    </source>
</evidence>
<dbReference type="InterPro" id="IPR018076">
    <property type="entry name" value="T2SS_GspF_dom"/>
</dbReference>
<feature type="transmembrane region" description="Helical" evidence="8">
    <location>
        <begin position="214"/>
        <end position="232"/>
    </location>
</feature>
<dbReference type="PRINTS" id="PR00812">
    <property type="entry name" value="BCTERIALGSPF"/>
</dbReference>
<feature type="domain" description="Type II secretion system protein GspF" evidence="9">
    <location>
        <begin position="264"/>
        <end position="386"/>
    </location>
</feature>
<evidence type="ECO:0000256" key="2">
    <source>
        <dbReference type="ARBA" id="ARBA00005745"/>
    </source>
</evidence>
<evidence type="ECO:0000256" key="3">
    <source>
        <dbReference type="ARBA" id="ARBA00022475"/>
    </source>
</evidence>
<dbReference type="Proteomes" id="UP000243494">
    <property type="component" value="Unassembled WGS sequence"/>
</dbReference>
<dbReference type="RefSeq" id="WP_095405659.1">
    <property type="nucleotide sequence ID" value="NZ_NOJZ02000003.1"/>
</dbReference>
<evidence type="ECO:0000256" key="5">
    <source>
        <dbReference type="ARBA" id="ARBA00022692"/>
    </source>
</evidence>